<dbReference type="GO" id="GO:0005886">
    <property type="term" value="C:plasma membrane"/>
    <property type="evidence" value="ECO:0007669"/>
    <property type="project" value="TreeGrafter"/>
</dbReference>
<protein>
    <submittedName>
        <fullName evidence="5">Beta-glucan synthesis-associated protein</fullName>
    </submittedName>
</protein>
<evidence type="ECO:0000256" key="1">
    <source>
        <dbReference type="ARBA" id="ARBA00004370"/>
    </source>
</evidence>
<evidence type="ECO:0000313" key="5">
    <source>
        <dbReference type="EMBL" id="OWY98710.1"/>
    </source>
</evidence>
<evidence type="ECO:0000313" key="6">
    <source>
        <dbReference type="Proteomes" id="UP000198211"/>
    </source>
</evidence>
<dbReference type="GO" id="GO:0015926">
    <property type="term" value="F:glucosidase activity"/>
    <property type="evidence" value="ECO:0007669"/>
    <property type="project" value="TreeGrafter"/>
</dbReference>
<evidence type="ECO:0000256" key="2">
    <source>
        <dbReference type="ARBA" id="ARBA00023136"/>
    </source>
</evidence>
<dbReference type="EMBL" id="NBNE01009148">
    <property type="protein sequence ID" value="OWY98710.1"/>
    <property type="molecule type" value="Genomic_DNA"/>
</dbReference>
<keyword evidence="3" id="KW-0325">Glycoprotein</keyword>
<comment type="caution">
    <text evidence="5">The sequence shown here is derived from an EMBL/GenBank/DDBJ whole genome shotgun (WGS) entry which is preliminary data.</text>
</comment>
<dbReference type="GO" id="GO:0006078">
    <property type="term" value="P:(1-&gt;6)-beta-D-glucan biosynthetic process"/>
    <property type="evidence" value="ECO:0007669"/>
    <property type="project" value="TreeGrafter"/>
</dbReference>
<gene>
    <name evidence="5" type="ORF">PHMEG_00030459</name>
</gene>
<dbReference type="GO" id="GO:0005789">
    <property type="term" value="C:endoplasmic reticulum membrane"/>
    <property type="evidence" value="ECO:0007669"/>
    <property type="project" value="TreeGrafter"/>
</dbReference>
<keyword evidence="6" id="KW-1185">Reference proteome</keyword>
<keyword evidence="4" id="KW-0961">Cell wall biogenesis/degradation</keyword>
<dbReference type="InterPro" id="IPR005629">
    <property type="entry name" value="Skn1/Kre6/Sbg1"/>
</dbReference>
<dbReference type="OrthoDB" id="412647at2759"/>
<keyword evidence="2" id="KW-0472">Membrane</keyword>
<organism evidence="5 6">
    <name type="scientific">Phytophthora megakarya</name>
    <dbReference type="NCBI Taxonomy" id="4795"/>
    <lineage>
        <taxon>Eukaryota</taxon>
        <taxon>Sar</taxon>
        <taxon>Stramenopiles</taxon>
        <taxon>Oomycota</taxon>
        <taxon>Peronosporomycetes</taxon>
        <taxon>Peronosporales</taxon>
        <taxon>Peronosporaceae</taxon>
        <taxon>Phytophthora</taxon>
    </lineage>
</organism>
<reference evidence="6" key="1">
    <citation type="submission" date="2017-03" db="EMBL/GenBank/DDBJ databases">
        <title>Phytopthora megakarya and P. palmivora, two closely related causual agents of cacao black pod achieved similar genome size and gene model numbers by different mechanisms.</title>
        <authorList>
            <person name="Ali S."/>
            <person name="Shao J."/>
            <person name="Larry D.J."/>
            <person name="Kronmiller B."/>
            <person name="Shen D."/>
            <person name="Strem M.D."/>
            <person name="Melnick R.L."/>
            <person name="Guiltinan M.J."/>
            <person name="Tyler B.M."/>
            <person name="Meinhardt L.W."/>
            <person name="Bailey B.A."/>
        </authorList>
    </citation>
    <scope>NUCLEOTIDE SEQUENCE [LARGE SCALE GENOMIC DNA]</scope>
    <source>
        <strain evidence="6">zdho120</strain>
    </source>
</reference>
<evidence type="ECO:0000256" key="4">
    <source>
        <dbReference type="ARBA" id="ARBA00023316"/>
    </source>
</evidence>
<dbReference type="PANTHER" id="PTHR31361">
    <property type="entry name" value="BETA-GLUCAN SYNTHESIS-ASSOCIATED PROTEIN KRE6-RELATED"/>
    <property type="match status" value="1"/>
</dbReference>
<dbReference type="Proteomes" id="UP000198211">
    <property type="component" value="Unassembled WGS sequence"/>
</dbReference>
<dbReference type="AlphaFoldDB" id="A0A225UZW9"/>
<accession>A0A225UZW9</accession>
<dbReference type="GO" id="GO:0071555">
    <property type="term" value="P:cell wall organization"/>
    <property type="evidence" value="ECO:0007669"/>
    <property type="project" value="UniProtKB-KW"/>
</dbReference>
<sequence>MLGNLGRTRFSASTSRLWSYSYDECGANVVDQIFQHIGACAPNSVYGMNPNRGAPEIDIMDEGGLAFSSSLQIVPGIMMVIVFFHCTRQQETSVSACTNTTVKLRASTTPTPQNHSTSGSVVISSGTKISVRDQTTTANPNPRTPRIHALSPRASGDVNAVLEVIDGKGKDHWSTNSIGTCYPLMSSYMSFPRNESTPNFSAMISFNRQMNTISSNWLIHFGAYTGFYDYRVEWVTSKNGYN</sequence>
<comment type="subcellular location">
    <subcellularLocation>
        <location evidence="1">Membrane</location>
    </subcellularLocation>
</comment>
<evidence type="ECO:0000256" key="3">
    <source>
        <dbReference type="ARBA" id="ARBA00023180"/>
    </source>
</evidence>
<name>A0A225UZW9_9STRA</name>
<proteinExistence type="predicted"/>
<dbReference type="PANTHER" id="PTHR31361:SF1">
    <property type="entry name" value="BETA-GLUCAN SYNTHESIS-ASSOCIATED PROTEIN KRE6-RELATED"/>
    <property type="match status" value="1"/>
</dbReference>